<dbReference type="Proteomes" id="UP001590950">
    <property type="component" value="Unassembled WGS sequence"/>
</dbReference>
<feature type="compositionally biased region" description="Pro residues" evidence="1">
    <location>
        <begin position="868"/>
        <end position="886"/>
    </location>
</feature>
<feature type="region of interest" description="Disordered" evidence="1">
    <location>
        <begin position="564"/>
        <end position="625"/>
    </location>
</feature>
<dbReference type="SUPFAM" id="SSF50729">
    <property type="entry name" value="PH domain-like"/>
    <property type="match status" value="1"/>
</dbReference>
<feature type="domain" description="PH" evidence="2">
    <location>
        <begin position="225"/>
        <end position="347"/>
    </location>
</feature>
<evidence type="ECO:0000256" key="1">
    <source>
        <dbReference type="SAM" id="MobiDB-lite"/>
    </source>
</evidence>
<feature type="compositionally biased region" description="Polar residues" evidence="1">
    <location>
        <begin position="492"/>
        <end position="510"/>
    </location>
</feature>
<sequence>MALPKSDQQCPPNGGQRLPHQLAFDSQTYQKPNRPRPTDMLPETTGTLRNKHLSIAVETATPRLSKRASRFGLAGLFGRSKANLLEDPREKLGIQLEESGHAEGPVPGDTAASYVNGRVSPSLEFSALPEIESPMRHSISKAALRSKPSFKRENSAGKQIPWSPPPLFQAYPQAVKHAALHTPNLSAETILRLQRERDVETNQRSDSYMLSLNAGKTPKEKKSKKSRTTDVLLKSNWSEKVFILVTSGYVLRYAGDGSFDRLPEKIMPLSKDSAAFASDAIPGKPYVLQISQVSDDEGRLDIEASKSMFKKLGLKIESKRSTSCFFLVLENPEEMSSWLVTVRKEIEAMGGKEYRPDEFRRPTSRDTTPQLQSRPSQRYLVNRDPNRFSGMPREPPSEGLHHDKVRANEEYRIKLNFNQCPEKDHDLISNESLSESVNTNQRSTLATEPTPAVTNRHSLITQTSIESRSASNTAASINQLYLEGLRESPRQSYASTSAKTVATSNNSSPCPSLAGFPPNNQDRTAHSNDNQPSVSASSGIPRNSIVPGPSSVIQEMIEVRSGPRSFQLGSVPAKQDRRTPSPATPNFSVPTFSKRYSSTASSPSLSTPKVMAQSPPITLLREPPSPPMIPEEIGVVMKDAAPIEALQHLRISATPPMSSASVLGALPTPPQSSGSHDPRSASDGDRPYSRRLSSLQYSKGISPIQLPTQALAPHPPPIIALPALPAGDRPSRASLLPPLKTTLPAQITKPSTRYSMLPPPKKALTTPLTIRPSSSSSAAPLKATPLNSSLAQETTGGPEYAGFMQSRKLRRPISVHVRENPAPEQPEPLPTQALEARKKDASPLRIQLPRSGTASKSVFDAEGLTPPVDAPSPPKPTRKPPIPPPLVHHQAQSQIRKSTPRVGREPPPVSPPIRSKISITSPAESYFDSAAPHPFIPPIKVSERKFRGSLDGPWNADYGFAPQRNFLDLNIQT</sequence>
<feature type="compositionally biased region" description="Low complexity" evidence="1">
    <location>
        <begin position="765"/>
        <end position="786"/>
    </location>
</feature>
<feature type="region of interest" description="Disordered" evidence="1">
    <location>
        <begin position="197"/>
        <end position="226"/>
    </location>
</feature>
<organism evidence="3 4">
    <name type="scientific">Stereocaulon virgatum</name>
    <dbReference type="NCBI Taxonomy" id="373712"/>
    <lineage>
        <taxon>Eukaryota</taxon>
        <taxon>Fungi</taxon>
        <taxon>Dikarya</taxon>
        <taxon>Ascomycota</taxon>
        <taxon>Pezizomycotina</taxon>
        <taxon>Lecanoromycetes</taxon>
        <taxon>OSLEUM clade</taxon>
        <taxon>Lecanoromycetidae</taxon>
        <taxon>Lecanorales</taxon>
        <taxon>Lecanorineae</taxon>
        <taxon>Stereocaulaceae</taxon>
        <taxon>Stereocaulon</taxon>
    </lineage>
</organism>
<name>A0ABR3ZYX2_9LECA</name>
<feature type="region of interest" description="Disordered" evidence="1">
    <location>
        <begin position="353"/>
        <end position="401"/>
    </location>
</feature>
<dbReference type="PROSITE" id="PS50003">
    <property type="entry name" value="PH_DOMAIN"/>
    <property type="match status" value="1"/>
</dbReference>
<feature type="region of interest" description="Disordered" evidence="1">
    <location>
        <begin position="658"/>
        <end position="689"/>
    </location>
</feature>
<dbReference type="EMBL" id="JBEFKJ010000035">
    <property type="protein sequence ID" value="KAL2037995.1"/>
    <property type="molecule type" value="Genomic_DNA"/>
</dbReference>
<feature type="compositionally biased region" description="Polar residues" evidence="1">
    <location>
        <begin position="1"/>
        <end position="11"/>
    </location>
</feature>
<comment type="caution">
    <text evidence="3">The sequence shown here is derived from an EMBL/GenBank/DDBJ whole genome shotgun (WGS) entry which is preliminary data.</text>
</comment>
<feature type="compositionally biased region" description="Polar residues" evidence="1">
    <location>
        <begin position="365"/>
        <end position="376"/>
    </location>
</feature>
<evidence type="ECO:0000313" key="3">
    <source>
        <dbReference type="EMBL" id="KAL2037995.1"/>
    </source>
</evidence>
<dbReference type="InterPro" id="IPR001849">
    <property type="entry name" value="PH_domain"/>
</dbReference>
<feature type="compositionally biased region" description="Basic and acidic residues" evidence="1">
    <location>
        <begin position="676"/>
        <end position="688"/>
    </location>
</feature>
<feature type="compositionally biased region" description="Low complexity" evidence="1">
    <location>
        <begin position="597"/>
        <end position="608"/>
    </location>
</feature>
<feature type="region of interest" description="Disordered" evidence="1">
    <location>
        <begin position="1"/>
        <end position="20"/>
    </location>
</feature>
<feature type="compositionally biased region" description="Polar residues" evidence="1">
    <location>
        <begin position="518"/>
        <end position="541"/>
    </location>
</feature>
<keyword evidence="4" id="KW-1185">Reference proteome</keyword>
<feature type="compositionally biased region" description="Polar residues" evidence="1">
    <location>
        <begin position="584"/>
        <end position="596"/>
    </location>
</feature>
<evidence type="ECO:0000259" key="2">
    <source>
        <dbReference type="PROSITE" id="PS50003"/>
    </source>
</evidence>
<feature type="region of interest" description="Disordered" evidence="1">
    <location>
        <begin position="492"/>
        <end position="548"/>
    </location>
</feature>
<protein>
    <recommendedName>
        <fullName evidence="2">PH domain-containing protein</fullName>
    </recommendedName>
</protein>
<evidence type="ECO:0000313" key="4">
    <source>
        <dbReference type="Proteomes" id="UP001590950"/>
    </source>
</evidence>
<proteinExistence type="predicted"/>
<reference evidence="3 4" key="1">
    <citation type="submission" date="2024-09" db="EMBL/GenBank/DDBJ databases">
        <title>Rethinking Asexuality: The Enigmatic Case of Functional Sexual Genes in Lepraria (Stereocaulaceae).</title>
        <authorList>
            <person name="Doellman M."/>
            <person name="Sun Y."/>
            <person name="Barcenas-Pena A."/>
            <person name="Lumbsch H.T."/>
            <person name="Grewe F."/>
        </authorList>
    </citation>
    <scope>NUCLEOTIDE SEQUENCE [LARGE SCALE GENOMIC DNA]</scope>
    <source>
        <strain evidence="3 4">Mercado 3170</strain>
    </source>
</reference>
<feature type="region of interest" description="Disordered" evidence="1">
    <location>
        <begin position="143"/>
        <end position="164"/>
    </location>
</feature>
<feature type="region of interest" description="Disordered" evidence="1">
    <location>
        <begin position="765"/>
        <end position="916"/>
    </location>
</feature>
<gene>
    <name evidence="3" type="ORF">N7G274_009215</name>
</gene>
<accession>A0ABR3ZYX2</accession>
<feature type="compositionally biased region" description="Basic and acidic residues" evidence="1">
    <location>
        <begin position="353"/>
        <end position="364"/>
    </location>
</feature>
<feature type="region of interest" description="Disordered" evidence="1">
    <location>
        <begin position="25"/>
        <end position="46"/>
    </location>
</feature>